<accession>A0ABT0GXA4</accession>
<dbReference type="Pfam" id="PF13629">
    <property type="entry name" value="T2SS-T3SS_pil_N"/>
    <property type="match status" value="1"/>
</dbReference>
<keyword evidence="4" id="KW-1185">Reference proteome</keyword>
<name>A0ABT0GXA4_9HYPH</name>
<dbReference type="EMBL" id="JALNMJ010000013">
    <property type="protein sequence ID" value="MCK7614069.1"/>
    <property type="molecule type" value="Genomic_DNA"/>
</dbReference>
<feature type="domain" description="Pilus formation protein N-terminal" evidence="2">
    <location>
        <begin position="27"/>
        <end position="94"/>
    </location>
</feature>
<proteinExistence type="predicted"/>
<protein>
    <submittedName>
        <fullName evidence="3">Pilus assembly protein N-terminal domain-containing protein</fullName>
    </submittedName>
</protein>
<sequence length="153" mass="16249">MFTNILKWTGVLVIALQAGTALAQDGPVMVTVDRAKVFRIEDGASAVIVGNPFIADVAMFDENTVVITGKSYGTTNLVILDAKSKPIVDEIITVRPSDEDTVSVYKKSARITMSCNPTCEPTLRLGDAGEAFKEVADQATARNTLATEAAIGK</sequence>
<keyword evidence="1" id="KW-0732">Signal</keyword>
<dbReference type="InterPro" id="IPR032789">
    <property type="entry name" value="T2SS-T3SS_pil_N"/>
</dbReference>
<dbReference type="RefSeq" id="WP_248156456.1">
    <property type="nucleotide sequence ID" value="NZ_JALNMJ010000013.1"/>
</dbReference>
<feature type="chain" id="PRO_5046034281" evidence="1">
    <location>
        <begin position="24"/>
        <end position="153"/>
    </location>
</feature>
<organism evidence="3 4">
    <name type="scientific">Roseibium sediminicola</name>
    <dbReference type="NCBI Taxonomy" id="2933272"/>
    <lineage>
        <taxon>Bacteria</taxon>
        <taxon>Pseudomonadati</taxon>
        <taxon>Pseudomonadota</taxon>
        <taxon>Alphaproteobacteria</taxon>
        <taxon>Hyphomicrobiales</taxon>
        <taxon>Stappiaceae</taxon>
        <taxon>Roseibium</taxon>
    </lineage>
</organism>
<comment type="caution">
    <text evidence="3">The sequence shown here is derived from an EMBL/GenBank/DDBJ whole genome shotgun (WGS) entry which is preliminary data.</text>
</comment>
<gene>
    <name evidence="3" type="ORF">M0H32_18015</name>
</gene>
<feature type="signal peptide" evidence="1">
    <location>
        <begin position="1"/>
        <end position="23"/>
    </location>
</feature>
<reference evidence="3" key="1">
    <citation type="submission" date="2022-04" db="EMBL/GenBank/DDBJ databases">
        <title>Roseibium sp. CAU 1639 isolated from mud.</title>
        <authorList>
            <person name="Kim W."/>
        </authorList>
    </citation>
    <scope>NUCLEOTIDE SEQUENCE</scope>
    <source>
        <strain evidence="3">CAU 1639</strain>
    </source>
</reference>
<evidence type="ECO:0000313" key="4">
    <source>
        <dbReference type="Proteomes" id="UP001431221"/>
    </source>
</evidence>
<evidence type="ECO:0000259" key="2">
    <source>
        <dbReference type="Pfam" id="PF13629"/>
    </source>
</evidence>
<evidence type="ECO:0000313" key="3">
    <source>
        <dbReference type="EMBL" id="MCK7614069.1"/>
    </source>
</evidence>
<evidence type="ECO:0000256" key="1">
    <source>
        <dbReference type="SAM" id="SignalP"/>
    </source>
</evidence>
<dbReference type="Proteomes" id="UP001431221">
    <property type="component" value="Unassembled WGS sequence"/>
</dbReference>